<proteinExistence type="predicted"/>
<dbReference type="RefSeq" id="WP_188676492.1">
    <property type="nucleotide sequence ID" value="NZ_BMJH01000003.1"/>
</dbReference>
<evidence type="ECO:0000313" key="2">
    <source>
        <dbReference type="Proteomes" id="UP000641514"/>
    </source>
</evidence>
<comment type="caution">
    <text evidence="1">The sequence shown here is derived from an EMBL/GenBank/DDBJ whole genome shotgun (WGS) entry which is preliminary data.</text>
</comment>
<dbReference type="EMBL" id="BMJH01000003">
    <property type="protein sequence ID" value="GGC74080.1"/>
    <property type="molecule type" value="Genomic_DNA"/>
</dbReference>
<evidence type="ECO:0000313" key="1">
    <source>
        <dbReference type="EMBL" id="GGC74080.1"/>
    </source>
</evidence>
<accession>A0A916XHQ5</accession>
<name>A0A916XHQ5_9ACTN</name>
<dbReference type="AlphaFoldDB" id="A0A916XHQ5"/>
<organism evidence="1 2">
    <name type="scientific">Hoyosella rhizosphaerae</name>
    <dbReference type="NCBI Taxonomy" id="1755582"/>
    <lineage>
        <taxon>Bacteria</taxon>
        <taxon>Bacillati</taxon>
        <taxon>Actinomycetota</taxon>
        <taxon>Actinomycetes</taxon>
        <taxon>Mycobacteriales</taxon>
        <taxon>Hoyosellaceae</taxon>
        <taxon>Hoyosella</taxon>
    </lineage>
</organism>
<reference evidence="1" key="2">
    <citation type="submission" date="2020-09" db="EMBL/GenBank/DDBJ databases">
        <authorList>
            <person name="Sun Q."/>
            <person name="Zhou Y."/>
        </authorList>
    </citation>
    <scope>NUCLEOTIDE SEQUENCE</scope>
    <source>
        <strain evidence="1">CGMCC 1.15478</strain>
    </source>
</reference>
<keyword evidence="2" id="KW-1185">Reference proteome</keyword>
<sequence length="241" mass="27058">MMTLAITQTRFRGWKALVPAVAVSVLLASCSTEPEEEVDAFADCSTVRGDAYMFLELAAEHIEEHGILHEILERYLDDEGQLLPYEEALMADNPTRNPISGWSRIRSDFQNYLLSAAGVPYAPGVADTVREAQWQTRSAGHVLSDDVILHLLADQLEQKWYVREPVEPLQQSDLLADYLDDGGKLIPFEDALLVNNPTRDVTIGRTTVTRVFTEYFTTHDIPASFVVDTYRYLMEDCVTAG</sequence>
<dbReference type="Proteomes" id="UP000641514">
    <property type="component" value="Unassembled WGS sequence"/>
</dbReference>
<reference evidence="1" key="1">
    <citation type="journal article" date="2014" name="Int. J. Syst. Evol. Microbiol.">
        <title>Complete genome sequence of Corynebacterium casei LMG S-19264T (=DSM 44701T), isolated from a smear-ripened cheese.</title>
        <authorList>
            <consortium name="US DOE Joint Genome Institute (JGI-PGF)"/>
            <person name="Walter F."/>
            <person name="Albersmeier A."/>
            <person name="Kalinowski J."/>
            <person name="Ruckert C."/>
        </authorList>
    </citation>
    <scope>NUCLEOTIDE SEQUENCE</scope>
    <source>
        <strain evidence="1">CGMCC 1.15478</strain>
    </source>
</reference>
<gene>
    <name evidence="1" type="ORF">GCM10011410_29090</name>
</gene>
<protein>
    <submittedName>
        <fullName evidence="1">Uncharacterized protein</fullName>
    </submittedName>
</protein>